<dbReference type="InterPro" id="IPR025110">
    <property type="entry name" value="AMP-bd_C"/>
</dbReference>
<dbReference type="Pfam" id="PF13193">
    <property type="entry name" value="AMP-binding_C"/>
    <property type="match status" value="1"/>
</dbReference>
<dbReference type="Gene3D" id="3.40.50.12780">
    <property type="entry name" value="N-terminal domain of ligase-like"/>
    <property type="match status" value="1"/>
</dbReference>
<proteinExistence type="inferred from homology"/>
<gene>
    <name evidence="5" type="ORF">B1B_17833</name>
</gene>
<reference evidence="5" key="1">
    <citation type="submission" date="2013-08" db="EMBL/GenBank/DDBJ databases">
        <authorList>
            <person name="Mendez C."/>
            <person name="Richter M."/>
            <person name="Ferrer M."/>
            <person name="Sanchez J."/>
        </authorList>
    </citation>
    <scope>NUCLEOTIDE SEQUENCE</scope>
</reference>
<name>T0YJK3_9ZZZZ</name>
<comment type="similarity">
    <text evidence="1">Belongs to the ATP-dependent AMP-binding enzyme family.</text>
</comment>
<dbReference type="InterPro" id="IPR042099">
    <property type="entry name" value="ANL_N_sf"/>
</dbReference>
<organism evidence="5">
    <name type="scientific">mine drainage metagenome</name>
    <dbReference type="NCBI Taxonomy" id="410659"/>
    <lineage>
        <taxon>unclassified sequences</taxon>
        <taxon>metagenomes</taxon>
        <taxon>ecological metagenomes</taxon>
    </lineage>
</organism>
<evidence type="ECO:0000259" key="3">
    <source>
        <dbReference type="Pfam" id="PF00501"/>
    </source>
</evidence>
<comment type="caution">
    <text evidence="5">The sequence shown here is derived from an EMBL/GenBank/DDBJ whole genome shotgun (WGS) entry which is preliminary data.</text>
</comment>
<dbReference type="FunFam" id="3.30.300.30:FF:000008">
    <property type="entry name" value="2,3-dihydroxybenzoate-AMP ligase"/>
    <property type="match status" value="1"/>
</dbReference>
<dbReference type="AlphaFoldDB" id="T0YJK3"/>
<feature type="non-terminal residue" evidence="5">
    <location>
        <position position="1"/>
    </location>
</feature>
<reference evidence="5" key="2">
    <citation type="journal article" date="2014" name="ISME J.">
        <title>Microbial stratification in low pH oxic and suboxic macroscopic growths along an acid mine drainage.</title>
        <authorList>
            <person name="Mendez-Garcia C."/>
            <person name="Mesa V."/>
            <person name="Sprenger R.R."/>
            <person name="Richter M."/>
            <person name="Diez M.S."/>
            <person name="Solano J."/>
            <person name="Bargiela R."/>
            <person name="Golyshina O.V."/>
            <person name="Manteca A."/>
            <person name="Ramos J.L."/>
            <person name="Gallego J.R."/>
            <person name="Llorente I."/>
            <person name="Martins Dos Santos V.A."/>
            <person name="Jensen O.N."/>
            <person name="Pelaez A.I."/>
            <person name="Sanchez J."/>
            <person name="Ferrer M."/>
        </authorList>
    </citation>
    <scope>NUCLEOTIDE SEQUENCE</scope>
</reference>
<dbReference type="EMBL" id="AUZY01011922">
    <property type="protein sequence ID" value="EQD32097.1"/>
    <property type="molecule type" value="Genomic_DNA"/>
</dbReference>
<dbReference type="InterPro" id="IPR045851">
    <property type="entry name" value="AMP-bd_C_sf"/>
</dbReference>
<dbReference type="InterPro" id="IPR050237">
    <property type="entry name" value="ATP-dep_AMP-bd_enzyme"/>
</dbReference>
<feature type="domain" description="AMP-binding enzyme C-terminal" evidence="4">
    <location>
        <begin position="170"/>
        <end position="245"/>
    </location>
</feature>
<keyword evidence="2 5" id="KW-0436">Ligase</keyword>
<dbReference type="Gene3D" id="3.30.300.30">
    <property type="match status" value="1"/>
</dbReference>
<dbReference type="InterPro" id="IPR000873">
    <property type="entry name" value="AMP-dep_synth/lig_dom"/>
</dbReference>
<sequence>YLPGVPTLYKTILNHPSLKNFDLKSIKVCVSGGAALPVETLKKFEEATGGLLIEGYGLSETSPVVAANPVDRNVRRIGSVGLPLSNTDFKVVDPYNLQEVPIGEEGEIFVRGPQVMLGYWRSESETAGVMEDGWLRTGDIGRFDTAGYLYLVDRKKDMIISSGYNVYPREIEEVFYRHPDVIEAAAIGVPDERRGQSVKVYVVKKDGSSVTEQELMAFASKQLAPYKRPRSVEFKKDLPRTLVGKVLKRELRTDQAKTLRPGRKP</sequence>
<dbReference type="PANTHER" id="PTHR43767:SF1">
    <property type="entry name" value="NONRIBOSOMAL PEPTIDE SYNTHASE PES1 (EUROFUNG)-RELATED"/>
    <property type="match status" value="1"/>
</dbReference>
<dbReference type="SUPFAM" id="SSF56801">
    <property type="entry name" value="Acetyl-CoA synthetase-like"/>
    <property type="match status" value="1"/>
</dbReference>
<dbReference type="PANTHER" id="PTHR43767">
    <property type="entry name" value="LONG-CHAIN-FATTY-ACID--COA LIGASE"/>
    <property type="match status" value="1"/>
</dbReference>
<evidence type="ECO:0000256" key="1">
    <source>
        <dbReference type="ARBA" id="ARBA00006432"/>
    </source>
</evidence>
<feature type="domain" description="AMP-dependent synthetase/ligase" evidence="3">
    <location>
        <begin position="2"/>
        <end position="120"/>
    </location>
</feature>
<dbReference type="GO" id="GO:0016878">
    <property type="term" value="F:acid-thiol ligase activity"/>
    <property type="evidence" value="ECO:0007669"/>
    <property type="project" value="UniProtKB-ARBA"/>
</dbReference>
<accession>T0YJK3</accession>
<evidence type="ECO:0000256" key="2">
    <source>
        <dbReference type="ARBA" id="ARBA00022598"/>
    </source>
</evidence>
<protein>
    <submittedName>
        <fullName evidence="5">Long-chain fatty-acid-CoA ligase</fullName>
    </submittedName>
</protein>
<evidence type="ECO:0000259" key="4">
    <source>
        <dbReference type="Pfam" id="PF13193"/>
    </source>
</evidence>
<dbReference type="Pfam" id="PF00501">
    <property type="entry name" value="AMP-binding"/>
    <property type="match status" value="1"/>
</dbReference>
<evidence type="ECO:0000313" key="5">
    <source>
        <dbReference type="EMBL" id="EQD32097.1"/>
    </source>
</evidence>